<dbReference type="Proteomes" id="UP000243217">
    <property type="component" value="Unassembled WGS sequence"/>
</dbReference>
<feature type="region of interest" description="Disordered" evidence="1">
    <location>
        <begin position="91"/>
        <end position="110"/>
    </location>
</feature>
<evidence type="ECO:0000256" key="1">
    <source>
        <dbReference type="SAM" id="MobiDB-lite"/>
    </source>
</evidence>
<name>A0A1W0A4W7_9STRA</name>
<gene>
    <name evidence="2" type="ORF">THRCLA_20653</name>
</gene>
<organism evidence="2 3">
    <name type="scientific">Thraustotheca clavata</name>
    <dbReference type="NCBI Taxonomy" id="74557"/>
    <lineage>
        <taxon>Eukaryota</taxon>
        <taxon>Sar</taxon>
        <taxon>Stramenopiles</taxon>
        <taxon>Oomycota</taxon>
        <taxon>Saprolegniomycetes</taxon>
        <taxon>Saprolegniales</taxon>
        <taxon>Achlyaceae</taxon>
        <taxon>Thraustotheca</taxon>
    </lineage>
</organism>
<reference evidence="2 3" key="1">
    <citation type="journal article" date="2014" name="Genome Biol. Evol.">
        <title>The secreted proteins of Achlya hypogyna and Thraustotheca clavata identify the ancestral oomycete secretome and reveal gene acquisitions by horizontal gene transfer.</title>
        <authorList>
            <person name="Misner I."/>
            <person name="Blouin N."/>
            <person name="Leonard G."/>
            <person name="Richards T.A."/>
            <person name="Lane C.E."/>
        </authorList>
    </citation>
    <scope>NUCLEOTIDE SEQUENCE [LARGE SCALE GENOMIC DNA]</scope>
    <source>
        <strain evidence="2 3">ATCC 34112</strain>
    </source>
</reference>
<dbReference type="AlphaFoldDB" id="A0A1W0A4W7"/>
<dbReference type="EMBL" id="JNBS01000472">
    <property type="protein sequence ID" value="OQS05324.1"/>
    <property type="molecule type" value="Genomic_DNA"/>
</dbReference>
<dbReference type="OrthoDB" id="73882at2759"/>
<keyword evidence="3" id="KW-1185">Reference proteome</keyword>
<evidence type="ECO:0000313" key="3">
    <source>
        <dbReference type="Proteomes" id="UP000243217"/>
    </source>
</evidence>
<evidence type="ECO:0000313" key="2">
    <source>
        <dbReference type="EMBL" id="OQS05324.1"/>
    </source>
</evidence>
<comment type="caution">
    <text evidence="2">The sequence shown here is derived from an EMBL/GenBank/DDBJ whole genome shotgun (WGS) entry which is preliminary data.</text>
</comment>
<proteinExistence type="predicted"/>
<protein>
    <submittedName>
        <fullName evidence="2">Uncharacterized protein</fullName>
    </submittedName>
</protein>
<sequence length="287" mass="32611">MPNRGHPSQFSDVEWRFLETSKPKASRDTQFILPPSFLDQFQQQHTFDNEYVNPKENKVLSLLTGESQRDDMLDSLMNELNTIRSQLEKQPKNEAHDMTIEPTPLPSPNKVARRMSIFRPGDVQLVKETAKARIHGQIDKLQEEVLHGDKKNEISNVETTRPTTPNITFLVSERVSLARDIPEELLDPLVVVPNTRHTIVASPIQRQSKKPGYGAWYLPPKSWCKQTADGARCRVNGAGGTLGENAKAQALRDTIPKLFIAREYRNFITTTKNQRIPAYLKDSSEVN</sequence>
<accession>A0A1W0A4W7</accession>